<gene>
    <name evidence="1" type="ORF">DES32_3253</name>
</gene>
<comment type="caution">
    <text evidence="1">The sequence shown here is derived from an EMBL/GenBank/DDBJ whole genome shotgun (WGS) entry which is preliminary data.</text>
</comment>
<protein>
    <submittedName>
        <fullName evidence="1">Uncharacterized protein</fullName>
    </submittedName>
</protein>
<dbReference type="RefSeq" id="WP_115837933.1">
    <property type="nucleotide sequence ID" value="NZ_CP025086.1"/>
</dbReference>
<accession>A0A3D9YPB1</accession>
<organism evidence="1 2">
    <name type="scientific">Methylovirgula ligni</name>
    <dbReference type="NCBI Taxonomy" id="569860"/>
    <lineage>
        <taxon>Bacteria</taxon>
        <taxon>Pseudomonadati</taxon>
        <taxon>Pseudomonadota</taxon>
        <taxon>Alphaproteobacteria</taxon>
        <taxon>Hyphomicrobiales</taxon>
        <taxon>Beijerinckiaceae</taxon>
        <taxon>Methylovirgula</taxon>
    </lineage>
</organism>
<dbReference type="Proteomes" id="UP000256900">
    <property type="component" value="Unassembled WGS sequence"/>
</dbReference>
<proteinExistence type="predicted"/>
<evidence type="ECO:0000313" key="2">
    <source>
        <dbReference type="Proteomes" id="UP000256900"/>
    </source>
</evidence>
<name>A0A3D9YPB1_9HYPH</name>
<sequence length="101" mass="11099">MRDDGKSEEETAREKMRQAVLCAFCNIMQTTRLRPMTVLGLAAMAVGAIYKEVATVHRHADTCPCGWEPRADNDVEALQTAIAAAAWPPTDLRWLKVAGKA</sequence>
<dbReference type="AlphaFoldDB" id="A0A3D9YPB1"/>
<evidence type="ECO:0000313" key="1">
    <source>
        <dbReference type="EMBL" id="REF83333.1"/>
    </source>
</evidence>
<dbReference type="OrthoDB" id="7907305at2"/>
<keyword evidence="2" id="KW-1185">Reference proteome</keyword>
<reference evidence="1 2" key="1">
    <citation type="submission" date="2018-08" db="EMBL/GenBank/DDBJ databases">
        <title>Genomic Encyclopedia of Type Strains, Phase IV (KMG-IV): sequencing the most valuable type-strain genomes for metagenomic binning, comparative biology and taxonomic classification.</title>
        <authorList>
            <person name="Goeker M."/>
        </authorList>
    </citation>
    <scope>NUCLEOTIDE SEQUENCE [LARGE SCALE GENOMIC DNA]</scope>
    <source>
        <strain evidence="1 2">BW863</strain>
    </source>
</reference>
<dbReference type="EMBL" id="QUMO01000006">
    <property type="protein sequence ID" value="REF83333.1"/>
    <property type="molecule type" value="Genomic_DNA"/>
</dbReference>